<name>A0A263BSU1_9BACI</name>
<feature type="transmembrane region" description="Helical" evidence="1">
    <location>
        <begin position="291"/>
        <end position="310"/>
    </location>
</feature>
<keyword evidence="3" id="KW-1185">Reference proteome</keyword>
<dbReference type="Proteomes" id="UP000217083">
    <property type="component" value="Unassembled WGS sequence"/>
</dbReference>
<feature type="transmembrane region" description="Helical" evidence="1">
    <location>
        <begin position="363"/>
        <end position="382"/>
    </location>
</feature>
<sequence>MKWAINKDGSVGFFSPEQHSEIKMDLEDSLTYRFSVNKRIPVFNKYFTSKGSLTLDEITTNEEMLDDFTSQLFASEKDLDIQLNENQEEKIYEFNKNQQGILFDVKWRKVLSNEVHQFLDENSNNILGLLLLQRFLQTAHILADPSVVKGISQTDKKDILLFCYLTRLHTLKLIIDNDRVTSSLRKLVEQAYKIEFIRFADYLYVESFSLYVLPTHFKDVFGRYLGSTQQGESDIELDDVVDLIVKDLQKNYALLNGLDKFVSKIINGFYVPRYNLFNAIKRKNSNINSLFIPRLTASIIIGFLPILITGEIYDWYVNIFVGKDTILKNIYLILFSFLCQGIIFSYLSVEIKNYLGFLKLSRVMHIYLFGNFVSLGLCWISSSFSSYTLHSFLNGIVDTKVFYFYGEILGLPPSYILFQSSCSFILGIVLQAVWEDKPITQPL</sequence>
<dbReference type="EMBL" id="NPIA01000007">
    <property type="protein sequence ID" value="OZM56246.1"/>
    <property type="molecule type" value="Genomic_DNA"/>
</dbReference>
<proteinExistence type="predicted"/>
<gene>
    <name evidence="2" type="ORF">CIB95_12545</name>
</gene>
<dbReference type="RefSeq" id="WP_094925701.1">
    <property type="nucleotide sequence ID" value="NZ_NPIA01000007.1"/>
</dbReference>
<evidence type="ECO:0000313" key="2">
    <source>
        <dbReference type="EMBL" id="OZM56246.1"/>
    </source>
</evidence>
<evidence type="ECO:0000313" key="3">
    <source>
        <dbReference type="Proteomes" id="UP000217083"/>
    </source>
</evidence>
<keyword evidence="1" id="KW-1133">Transmembrane helix</keyword>
<accession>A0A263BSU1</accession>
<feature type="transmembrane region" description="Helical" evidence="1">
    <location>
        <begin position="330"/>
        <end position="351"/>
    </location>
</feature>
<evidence type="ECO:0000256" key="1">
    <source>
        <dbReference type="SAM" id="Phobius"/>
    </source>
</evidence>
<dbReference type="AlphaFoldDB" id="A0A263BSU1"/>
<reference evidence="2 3" key="2">
    <citation type="submission" date="2017-09" db="EMBL/GenBank/DDBJ databases">
        <title>Bacillus patelloidae sp. nov., isolated from the intestinal tract of a marine limpet.</title>
        <authorList>
            <person name="Liu R."/>
            <person name="Dong C."/>
            <person name="Shao Z."/>
        </authorList>
    </citation>
    <scope>NUCLEOTIDE SEQUENCE [LARGE SCALE GENOMIC DNA]</scope>
    <source>
        <strain evidence="2 3">SA5d-4</strain>
    </source>
</reference>
<feature type="transmembrane region" description="Helical" evidence="1">
    <location>
        <begin position="415"/>
        <end position="434"/>
    </location>
</feature>
<reference evidence="3" key="1">
    <citation type="submission" date="2017-08" db="EMBL/GenBank/DDBJ databases">
        <authorList>
            <person name="Huang Z."/>
        </authorList>
    </citation>
    <scope>NUCLEOTIDE SEQUENCE [LARGE SCALE GENOMIC DNA]</scope>
    <source>
        <strain evidence="3">SA5d-4</strain>
    </source>
</reference>
<comment type="caution">
    <text evidence="2">The sequence shown here is derived from an EMBL/GenBank/DDBJ whole genome shotgun (WGS) entry which is preliminary data.</text>
</comment>
<protein>
    <submittedName>
        <fullName evidence="2">Uncharacterized protein</fullName>
    </submittedName>
</protein>
<organism evidence="2 3">
    <name type="scientific">Lottiidibacillus patelloidae</name>
    <dbReference type="NCBI Taxonomy" id="2670334"/>
    <lineage>
        <taxon>Bacteria</taxon>
        <taxon>Bacillati</taxon>
        <taxon>Bacillota</taxon>
        <taxon>Bacilli</taxon>
        <taxon>Bacillales</taxon>
        <taxon>Bacillaceae</taxon>
        <taxon>Lottiidibacillus</taxon>
    </lineage>
</organism>
<keyword evidence="1" id="KW-0812">Transmembrane</keyword>
<keyword evidence="1" id="KW-0472">Membrane</keyword>